<proteinExistence type="predicted"/>
<dbReference type="Gene3D" id="3.20.20.30">
    <property type="entry name" value="Luciferase-like domain"/>
    <property type="match status" value="1"/>
</dbReference>
<dbReference type="InterPro" id="IPR036661">
    <property type="entry name" value="Luciferase-like_sf"/>
</dbReference>
<dbReference type="InterPro" id="IPR011251">
    <property type="entry name" value="Luciferase-like_dom"/>
</dbReference>
<dbReference type="Proteomes" id="UP000254869">
    <property type="component" value="Unassembled WGS sequence"/>
</dbReference>
<dbReference type="SUPFAM" id="SSF51735">
    <property type="entry name" value="NAD(P)-binding Rossmann-fold domains"/>
    <property type="match status" value="1"/>
</dbReference>
<comment type="caution">
    <text evidence="4">The sequence shown here is derived from an EMBL/GenBank/DDBJ whole genome shotgun (WGS) entry which is preliminary data.</text>
</comment>
<dbReference type="GO" id="GO:0016705">
    <property type="term" value="F:oxidoreductase activity, acting on paired donors, with incorporation or reduction of molecular oxygen"/>
    <property type="evidence" value="ECO:0007669"/>
    <property type="project" value="InterPro"/>
</dbReference>
<dbReference type="SUPFAM" id="SSF51679">
    <property type="entry name" value="Bacterial luciferase-like"/>
    <property type="match status" value="1"/>
</dbReference>
<feature type="compositionally biased region" description="Polar residues" evidence="1">
    <location>
        <begin position="373"/>
        <end position="382"/>
    </location>
</feature>
<dbReference type="InterPro" id="IPR036291">
    <property type="entry name" value="NAD(P)-bd_dom_sf"/>
</dbReference>
<dbReference type="InterPro" id="IPR019919">
    <property type="entry name" value="Lucif-like_OxRdtase_MSMEG_2256"/>
</dbReference>
<dbReference type="PANTHER" id="PTHR43244">
    <property type="match status" value="1"/>
</dbReference>
<organism evidence="4 5">
    <name type="scientific">Nocardia pseudobrasiliensis</name>
    <dbReference type="NCBI Taxonomy" id="45979"/>
    <lineage>
        <taxon>Bacteria</taxon>
        <taxon>Bacillati</taxon>
        <taxon>Actinomycetota</taxon>
        <taxon>Actinomycetes</taxon>
        <taxon>Mycobacteriales</taxon>
        <taxon>Nocardiaceae</taxon>
        <taxon>Nocardia</taxon>
    </lineage>
</organism>
<dbReference type="CDD" id="cd01097">
    <property type="entry name" value="Tetrahydromethanopterin_reductase"/>
    <property type="match status" value="1"/>
</dbReference>
<dbReference type="Gene3D" id="3.40.50.720">
    <property type="entry name" value="NAD(P)-binding Rossmann-like Domain"/>
    <property type="match status" value="1"/>
</dbReference>
<feature type="region of interest" description="Disordered" evidence="1">
    <location>
        <begin position="741"/>
        <end position="770"/>
    </location>
</feature>
<dbReference type="Pfam" id="PF07993">
    <property type="entry name" value="NAD_binding_4"/>
    <property type="match status" value="1"/>
</dbReference>
<dbReference type="EMBL" id="QQBC01000023">
    <property type="protein sequence ID" value="RDI58962.1"/>
    <property type="molecule type" value="Genomic_DNA"/>
</dbReference>
<feature type="compositionally biased region" description="Basic and acidic residues" evidence="1">
    <location>
        <begin position="759"/>
        <end position="770"/>
    </location>
</feature>
<feature type="region of interest" description="Disordered" evidence="1">
    <location>
        <begin position="373"/>
        <end position="396"/>
    </location>
</feature>
<reference evidence="4 5" key="1">
    <citation type="submission" date="2018-07" db="EMBL/GenBank/DDBJ databases">
        <title>Genomic Encyclopedia of Type Strains, Phase IV (KMG-IV): sequencing the most valuable type-strain genomes for metagenomic binning, comparative biology and taxonomic classification.</title>
        <authorList>
            <person name="Goeker M."/>
        </authorList>
    </citation>
    <scope>NUCLEOTIDE SEQUENCE [LARGE SCALE GENOMIC DNA]</scope>
    <source>
        <strain evidence="4 5">DSM 44290</strain>
    </source>
</reference>
<protein>
    <submittedName>
        <fullName evidence="4">Putative F420-dependent oxidoreductase</fullName>
    </submittedName>
</protein>
<dbReference type="AlphaFoldDB" id="A0A370HK65"/>
<dbReference type="PANTHER" id="PTHR43244:SF2">
    <property type="entry name" value="CONSERVED HYPOTHETICAL ALANINE AND PROLINE-RICH PROTEIN"/>
    <property type="match status" value="1"/>
</dbReference>
<accession>A0A370HK65</accession>
<dbReference type="STRING" id="1210086.GCA_001613105_07937"/>
<name>A0A370HK65_9NOCA</name>
<evidence type="ECO:0000259" key="2">
    <source>
        <dbReference type="Pfam" id="PF00296"/>
    </source>
</evidence>
<evidence type="ECO:0000259" key="3">
    <source>
        <dbReference type="Pfam" id="PF07993"/>
    </source>
</evidence>
<dbReference type="InterPro" id="IPR050564">
    <property type="entry name" value="F420-G6PD/mer"/>
</dbReference>
<dbReference type="RefSeq" id="WP_082876633.1">
    <property type="nucleotide sequence ID" value="NZ_QQBC01000023.1"/>
</dbReference>
<dbReference type="Pfam" id="PF00296">
    <property type="entry name" value="Bac_luciferase"/>
    <property type="match status" value="1"/>
</dbReference>
<keyword evidence="5" id="KW-1185">Reference proteome</keyword>
<evidence type="ECO:0000313" key="5">
    <source>
        <dbReference type="Proteomes" id="UP000254869"/>
    </source>
</evidence>
<gene>
    <name evidence="4" type="ORF">DFR76_1231</name>
</gene>
<evidence type="ECO:0000313" key="4">
    <source>
        <dbReference type="EMBL" id="RDI58962.1"/>
    </source>
</evidence>
<feature type="domain" description="Thioester reductase (TE)" evidence="3">
    <location>
        <begin position="20"/>
        <end position="249"/>
    </location>
</feature>
<feature type="domain" description="Luciferase-like" evidence="2">
    <location>
        <begin position="414"/>
        <end position="714"/>
    </location>
</feature>
<evidence type="ECO:0000256" key="1">
    <source>
        <dbReference type="SAM" id="MobiDB-lite"/>
    </source>
</evidence>
<sequence length="770" mass="83716">MNSPTSQWNALAAQPKRILLTGATGNLGGRLCDDLLVNTVHQIYCLVRGADPVTARMRLERGLERPSSAAGRVIVVPGDLQHPTLGLPRPDYDALAESIDTIVHCAATVNLAAGYGQLAPCNVEGTRHLIALAERHRALTGRPLRFHYISTVGTFIEAHAAGGRMEVDENTHPTAATAGSLGYPRSKAEAESELRASGLPLTVHRPGLVMADSRTTSVTDTDLLVPLIRAAVAIGAAPTDCEAPAETVDTTARAIIALIDHPGSVGRTYHLVREQPLRLDTVFAALRRAGHRLTPLSSPQWWQRIQQSAEHPEVIPIIAMSAVFRRILAADGDYRQPRISSAHTWQTLHQLNVVPSPMDDRYLDRLVANACPSSGRSEATNTADHRRPRSSASQPHLPIDHILCQDGYQHCVNGMAAAATACEAAGFDGGWVYEHRHDPLLTLGAAAASTNRLRLGTNILIALANNPMVLARAANDLQFASAGRFTLGLGTQIPTHLNRRYSVPGDRRHARIREFVLALRAIWECWNTNGRLNFRGEFYSHTLMTPFFMPGPNPYGAPKIFLAAVGPAMAGIAGEVADGYTAHTVLSADYIAEVLVPAAERGLERSGRSRDTFTVMCNPYVITGRTEAERAVVERSVRQELAFYSATPAYRQSLEFHGFGATVDRLTELSVSADSDAWTRMTDLIGDDILDALTIRTEPDDVGREIHRRYGSFADRIVLPAPQGTPEDLWRPKLLGLDSTPIVNPSAVPATTPGGPRRPAMDKDRRDPQR</sequence>
<dbReference type="InterPro" id="IPR013120">
    <property type="entry name" value="FAR_NAD-bd"/>
</dbReference>
<dbReference type="NCBIfam" id="TIGR03617">
    <property type="entry name" value="F420_MSMEG_2256"/>
    <property type="match status" value="1"/>
</dbReference>